<evidence type="ECO:0000256" key="1">
    <source>
        <dbReference type="SAM" id="MobiDB-lite"/>
    </source>
</evidence>
<name>A0ABN3XTA3_9ACTN</name>
<reference evidence="2 3" key="1">
    <citation type="journal article" date="2019" name="Int. J. Syst. Evol. Microbiol.">
        <title>The Global Catalogue of Microorganisms (GCM) 10K type strain sequencing project: providing services to taxonomists for standard genome sequencing and annotation.</title>
        <authorList>
            <consortium name="The Broad Institute Genomics Platform"/>
            <consortium name="The Broad Institute Genome Sequencing Center for Infectious Disease"/>
            <person name="Wu L."/>
            <person name="Ma J."/>
        </authorList>
    </citation>
    <scope>NUCLEOTIDE SEQUENCE [LARGE SCALE GENOMIC DNA]</scope>
    <source>
        <strain evidence="2 3">JCM 3106</strain>
    </source>
</reference>
<feature type="compositionally biased region" description="Basic and acidic residues" evidence="1">
    <location>
        <begin position="42"/>
        <end position="54"/>
    </location>
</feature>
<gene>
    <name evidence="2" type="ORF">GCM10017559_10670</name>
</gene>
<comment type="caution">
    <text evidence="2">The sequence shown here is derived from an EMBL/GenBank/DDBJ whole genome shotgun (WGS) entry which is preliminary data.</text>
</comment>
<organism evidence="2 3">
    <name type="scientific">Streptosporangium longisporum</name>
    <dbReference type="NCBI Taxonomy" id="46187"/>
    <lineage>
        <taxon>Bacteria</taxon>
        <taxon>Bacillati</taxon>
        <taxon>Actinomycetota</taxon>
        <taxon>Actinomycetes</taxon>
        <taxon>Streptosporangiales</taxon>
        <taxon>Streptosporangiaceae</taxon>
        <taxon>Streptosporangium</taxon>
    </lineage>
</organism>
<protein>
    <submittedName>
        <fullName evidence="2">Uncharacterized protein</fullName>
    </submittedName>
</protein>
<accession>A0ABN3XTA3</accession>
<evidence type="ECO:0000313" key="2">
    <source>
        <dbReference type="EMBL" id="GAA2992368.1"/>
    </source>
</evidence>
<sequence length="90" mass="10096">MSPQEEYNEARSRDVASICHAREGQRLVSLDPITPFSPPHPTADDRDAPPEVRTWRLRSPRILRLPDEPDALTAPRVRAGRSTATIRQSG</sequence>
<dbReference type="EMBL" id="BAAAWD010000006">
    <property type="protein sequence ID" value="GAA2992368.1"/>
    <property type="molecule type" value="Genomic_DNA"/>
</dbReference>
<keyword evidence="3" id="KW-1185">Reference proteome</keyword>
<evidence type="ECO:0000313" key="3">
    <source>
        <dbReference type="Proteomes" id="UP001499930"/>
    </source>
</evidence>
<dbReference type="Proteomes" id="UP001499930">
    <property type="component" value="Unassembled WGS sequence"/>
</dbReference>
<proteinExistence type="predicted"/>
<feature type="region of interest" description="Disordered" evidence="1">
    <location>
        <begin position="26"/>
        <end position="90"/>
    </location>
</feature>